<proteinExistence type="predicted"/>
<evidence type="ECO:0000313" key="2">
    <source>
        <dbReference type="Proteomes" id="UP000046395"/>
    </source>
</evidence>
<feature type="chain" id="PRO_5024405020" evidence="1">
    <location>
        <begin position="23"/>
        <end position="583"/>
    </location>
</feature>
<dbReference type="AlphaFoldDB" id="A0A5S6R5V8"/>
<organism evidence="2 3">
    <name type="scientific">Trichuris muris</name>
    <name type="common">Mouse whipworm</name>
    <dbReference type="NCBI Taxonomy" id="70415"/>
    <lineage>
        <taxon>Eukaryota</taxon>
        <taxon>Metazoa</taxon>
        <taxon>Ecdysozoa</taxon>
        <taxon>Nematoda</taxon>
        <taxon>Enoplea</taxon>
        <taxon>Dorylaimia</taxon>
        <taxon>Trichinellida</taxon>
        <taxon>Trichuridae</taxon>
        <taxon>Trichuris</taxon>
    </lineage>
</organism>
<feature type="signal peptide" evidence="1">
    <location>
        <begin position="1"/>
        <end position="22"/>
    </location>
</feature>
<evidence type="ECO:0000313" key="3">
    <source>
        <dbReference type="WBParaSite" id="TMUE_3000014818.1"/>
    </source>
</evidence>
<name>A0A5S6R5V8_TRIMR</name>
<accession>A0A5S6R5V8</accession>
<evidence type="ECO:0000256" key="1">
    <source>
        <dbReference type="SAM" id="SignalP"/>
    </source>
</evidence>
<keyword evidence="1" id="KW-0732">Signal</keyword>
<keyword evidence="2" id="KW-1185">Reference proteome</keyword>
<sequence length="583" mass="68463">MVDMQLVWLFFICVLSVDKSWSLFRTLTLKVDDSAMQFWKKNLAPPDLPDVTDPIMKEYFERRYTECIYSEEITEEELFEMYFWPFRAVELPCLCNEDGLTNGKMKYWRYRPFKAEGWEKQDWQNTDEYSDVKDILEDFYTAFMNISQRSTVLRRPPMFTQQDGILVIHKAGLEVQGFYNCYDDDTKGGIEWVYVLIAMALPVAHPCYEMSEVKDGNLIAHQTLVHCPYKLVNGYYPMDNAAGRITSSELCLNAAPAPESCYGFRSFAPSDPCSKLQVCTDYEELQSFYTCHYAQPDDGDYTHFFRNSRADMFAYHYPMRFSMVVFPYEAWHLSYTPVRYPMEFIDEDSGAKGINQLEEDTFKINIVWTPWSRCTGCKPYKGRQTREGHCYFHARSGEVRAPERPAQFQSSFDNGKRLLPSEHYLSATHEFFRTPYQRRNFVPDMEDGYHYFEPGFRKIGQFLKHTLKQDGVRLMSSVFVDAFCGQAHGISNCTCLKHPYNYFFKKLMTNQLHPEYAEHVAEPHLVNCFDYSLYENSSAHIQYKFSGSIFHYFPMNESHHLGHVYTYASGYYIEIRDCYAECA</sequence>
<reference evidence="3" key="1">
    <citation type="submission" date="2019-12" db="UniProtKB">
        <authorList>
            <consortium name="WormBaseParasite"/>
        </authorList>
    </citation>
    <scope>IDENTIFICATION</scope>
</reference>
<protein>
    <submittedName>
        <fullName evidence="3">Uncharacterized protein</fullName>
    </submittedName>
</protein>
<dbReference type="WBParaSite" id="TMUE_3000014818.1">
    <property type="protein sequence ID" value="TMUE_3000014818.1"/>
    <property type="gene ID" value="WBGene00295554"/>
</dbReference>
<dbReference type="Proteomes" id="UP000046395">
    <property type="component" value="Unassembled WGS sequence"/>
</dbReference>